<proteinExistence type="inferred from homology"/>
<evidence type="ECO:0000259" key="7">
    <source>
        <dbReference type="Pfam" id="PF02770"/>
    </source>
</evidence>
<evidence type="ECO:0000256" key="4">
    <source>
        <dbReference type="ARBA" id="ARBA00022827"/>
    </source>
</evidence>
<evidence type="ECO:0000259" key="6">
    <source>
        <dbReference type="Pfam" id="PF00441"/>
    </source>
</evidence>
<dbReference type="Proteomes" id="UP000183407">
    <property type="component" value="Unassembled WGS sequence"/>
</dbReference>
<evidence type="ECO:0000313" key="9">
    <source>
        <dbReference type="EMBL" id="SEB46691.1"/>
    </source>
</evidence>
<dbReference type="InterPro" id="IPR037069">
    <property type="entry name" value="AcylCoA_DH/ox_N_sf"/>
</dbReference>
<dbReference type="PIRSF" id="PIRSF016578">
    <property type="entry name" value="HsaA"/>
    <property type="match status" value="1"/>
</dbReference>
<comment type="similarity">
    <text evidence="2 5">Belongs to the acyl-CoA dehydrogenase family.</text>
</comment>
<evidence type="ECO:0000256" key="5">
    <source>
        <dbReference type="RuleBase" id="RU362125"/>
    </source>
</evidence>
<dbReference type="PANTHER" id="PTHR43884">
    <property type="entry name" value="ACYL-COA DEHYDROGENASE"/>
    <property type="match status" value="1"/>
</dbReference>
<evidence type="ECO:0000256" key="2">
    <source>
        <dbReference type="ARBA" id="ARBA00009347"/>
    </source>
</evidence>
<dbReference type="Gene3D" id="2.40.110.10">
    <property type="entry name" value="Butyryl-CoA Dehydrogenase, subunit A, domain 2"/>
    <property type="match status" value="1"/>
</dbReference>
<evidence type="ECO:0000256" key="1">
    <source>
        <dbReference type="ARBA" id="ARBA00001974"/>
    </source>
</evidence>
<dbReference type="SUPFAM" id="SSF56645">
    <property type="entry name" value="Acyl-CoA dehydrogenase NM domain-like"/>
    <property type="match status" value="1"/>
</dbReference>
<dbReference type="InterPro" id="IPR013786">
    <property type="entry name" value="AcylCoA_DH/ox_N"/>
</dbReference>
<dbReference type="InterPro" id="IPR009100">
    <property type="entry name" value="AcylCoA_DH/oxidase_NM_dom_sf"/>
</dbReference>
<dbReference type="Gene3D" id="1.20.140.10">
    <property type="entry name" value="Butyryl-CoA Dehydrogenase, subunit A, domain 3"/>
    <property type="match status" value="1"/>
</dbReference>
<dbReference type="AlphaFoldDB" id="A0A1H4JK54"/>
<dbReference type="PROSITE" id="PS00073">
    <property type="entry name" value="ACYL_COA_DH_2"/>
    <property type="match status" value="1"/>
</dbReference>
<feature type="domain" description="Acyl-CoA dehydrogenase/oxidase C-terminal" evidence="6">
    <location>
        <begin position="241"/>
        <end position="386"/>
    </location>
</feature>
<keyword evidence="3 5" id="KW-0285">Flavoprotein</keyword>
<feature type="domain" description="Acyl-CoA dehydrogenase/oxidase N-terminal" evidence="8">
    <location>
        <begin position="11"/>
        <end position="124"/>
    </location>
</feature>
<dbReference type="CDD" id="cd00567">
    <property type="entry name" value="ACAD"/>
    <property type="match status" value="1"/>
</dbReference>
<dbReference type="PANTHER" id="PTHR43884:SF12">
    <property type="entry name" value="ISOVALERYL-COA DEHYDROGENASE, MITOCHONDRIAL-RELATED"/>
    <property type="match status" value="1"/>
</dbReference>
<gene>
    <name evidence="9" type="ORF">SAMN04490220_0959</name>
</gene>
<keyword evidence="5" id="KW-0560">Oxidoreductase</keyword>
<dbReference type="InterPro" id="IPR046373">
    <property type="entry name" value="Acyl-CoA_Oxase/DH_mid-dom_sf"/>
</dbReference>
<accession>A0A1H4JK54</accession>
<dbReference type="InterPro" id="IPR009075">
    <property type="entry name" value="AcylCo_DH/oxidase_C"/>
</dbReference>
<protein>
    <submittedName>
        <fullName evidence="9">Acyl-CoA dehydrogenase</fullName>
    </submittedName>
</protein>
<dbReference type="SUPFAM" id="SSF47203">
    <property type="entry name" value="Acyl-CoA dehydrogenase C-terminal domain-like"/>
    <property type="match status" value="1"/>
</dbReference>
<feature type="domain" description="Acyl-CoA oxidase/dehydrogenase middle" evidence="7">
    <location>
        <begin position="129"/>
        <end position="226"/>
    </location>
</feature>
<sequence length="393" mass="43942">MRGIRVEFDLNEEQQLFRDSVRRWVDREAPKPWARELEKDEHTFPHALWDKFTAAGFHGIGVAEQYGGQGGDIMTQMILARELARSLAGLTWVWGITSFAGGKSVGLYGTEQQKLRHLPAIAEGREKWAIAFTEPGGGTDLLGAMRTKATKIDGGWVLNGHKTWSSMAHVADYILLLARSDEYTEKRHQGVSLFILPAKSEGVTTCEIPKLGMRSLGSCDVYLDNVFVADENLLGEPNRAWYMLLPTLNNERIMLSSFCVGIMDGVLEDALRFVQDREAFGGPIARFQSLQHHIANILMWRDQAELMVYRAAWLQSRGRPCGQETNMAKVVASELGSRAADLGLQILGGMGYSAETDMQRYWRDARLYRIGPVTNEMARNSIAEGLGLPRSFS</sequence>
<evidence type="ECO:0000313" key="10">
    <source>
        <dbReference type="Proteomes" id="UP000183407"/>
    </source>
</evidence>
<dbReference type="EMBL" id="FNTL01000003">
    <property type="protein sequence ID" value="SEB46691.1"/>
    <property type="molecule type" value="Genomic_DNA"/>
</dbReference>
<name>A0A1H4JK54_RHOJO</name>
<dbReference type="Pfam" id="PF02771">
    <property type="entry name" value="Acyl-CoA_dh_N"/>
    <property type="match status" value="1"/>
</dbReference>
<dbReference type="InterPro" id="IPR006091">
    <property type="entry name" value="Acyl-CoA_Oxase/DH_mid-dom"/>
</dbReference>
<reference evidence="10" key="1">
    <citation type="submission" date="2016-10" db="EMBL/GenBank/DDBJ databases">
        <authorList>
            <person name="Varghese N."/>
        </authorList>
    </citation>
    <scope>NUCLEOTIDE SEQUENCE [LARGE SCALE GENOMIC DNA]</scope>
    <source>
        <strain evidence="10">DSM 44719</strain>
    </source>
</reference>
<dbReference type="InterPro" id="IPR036250">
    <property type="entry name" value="AcylCo_DH-like_C"/>
</dbReference>
<keyword evidence="4 5" id="KW-0274">FAD</keyword>
<dbReference type="InterPro" id="IPR006089">
    <property type="entry name" value="Acyl-CoA_DH_CS"/>
</dbReference>
<evidence type="ECO:0000259" key="8">
    <source>
        <dbReference type="Pfam" id="PF02771"/>
    </source>
</evidence>
<dbReference type="Pfam" id="PF00441">
    <property type="entry name" value="Acyl-CoA_dh_1"/>
    <property type="match status" value="1"/>
</dbReference>
<comment type="cofactor">
    <cofactor evidence="1 5">
        <name>FAD</name>
        <dbReference type="ChEBI" id="CHEBI:57692"/>
    </cofactor>
</comment>
<dbReference type="GO" id="GO:0050660">
    <property type="term" value="F:flavin adenine dinucleotide binding"/>
    <property type="evidence" value="ECO:0007669"/>
    <property type="project" value="InterPro"/>
</dbReference>
<organism evidence="9 10">
    <name type="scientific">Rhodococcus jostii</name>
    <dbReference type="NCBI Taxonomy" id="132919"/>
    <lineage>
        <taxon>Bacteria</taxon>
        <taxon>Bacillati</taxon>
        <taxon>Actinomycetota</taxon>
        <taxon>Actinomycetes</taxon>
        <taxon>Mycobacteriales</taxon>
        <taxon>Nocardiaceae</taxon>
        <taxon>Rhodococcus</taxon>
    </lineage>
</organism>
<evidence type="ECO:0000256" key="3">
    <source>
        <dbReference type="ARBA" id="ARBA00022630"/>
    </source>
</evidence>
<dbReference type="Pfam" id="PF02770">
    <property type="entry name" value="Acyl-CoA_dh_M"/>
    <property type="match status" value="1"/>
</dbReference>
<dbReference type="Gene3D" id="1.10.540.10">
    <property type="entry name" value="Acyl-CoA dehydrogenase/oxidase, N-terminal domain"/>
    <property type="match status" value="1"/>
</dbReference>
<dbReference type="GO" id="GO:0003995">
    <property type="term" value="F:acyl-CoA dehydrogenase activity"/>
    <property type="evidence" value="ECO:0007669"/>
    <property type="project" value="InterPro"/>
</dbReference>